<keyword evidence="1" id="KW-0472">Membrane</keyword>
<dbReference type="Gene3D" id="3.40.33.10">
    <property type="entry name" value="CAP"/>
    <property type="match status" value="1"/>
</dbReference>
<dbReference type="AlphaFoldDB" id="A0A1F6P1P1"/>
<sequence length="410" mass="46004">MKRVLKKYFIPHEENNYHPHILHTKRAVFYGASFLVFKMIVILFVLALPARVFVLPDVLAMEQKKILAFTNELRAQKGLEPFTEVSKLDLSAQNKADDMAKYSYFSHTNEENKTVSNWVKETGYSYRFAGENLAMGFSTARDVVNAWVKSPTHYANLIDTDFLEFGAGLQSGEYNGVPTVFVAEHFASPAKIAVASVKTAPAEIARTKEPEVKTAARAEEPVTLPETIVLAEKEIAVAKEPVVFDSANSRVYWLEDDEKTNLSVRAKISGPAESAVVIVNSYPIELRAVGDNNFEGELLVNEPADNFFRVIISPVIRITGEDGQITESVIDWYNVKVVSPSPWQTYFQAKDKLPVITSIFSVSRGIYLAVIIFFALALLLNIFIEIRKQHYHIILQTFALLGLLTALFLF</sequence>
<evidence type="ECO:0000259" key="2">
    <source>
        <dbReference type="Pfam" id="PF00188"/>
    </source>
</evidence>
<dbReference type="InterPro" id="IPR035940">
    <property type="entry name" value="CAP_sf"/>
</dbReference>
<dbReference type="PANTHER" id="PTHR31157:SF1">
    <property type="entry name" value="SCP DOMAIN-CONTAINING PROTEIN"/>
    <property type="match status" value="1"/>
</dbReference>
<dbReference type="PANTHER" id="PTHR31157">
    <property type="entry name" value="SCP DOMAIN-CONTAINING PROTEIN"/>
    <property type="match status" value="1"/>
</dbReference>
<feature type="transmembrane region" description="Helical" evidence="1">
    <location>
        <begin position="391"/>
        <end position="409"/>
    </location>
</feature>
<dbReference type="CDD" id="cd05379">
    <property type="entry name" value="CAP_bacterial"/>
    <property type="match status" value="1"/>
</dbReference>
<feature type="transmembrane region" description="Helical" evidence="1">
    <location>
        <begin position="27"/>
        <end position="48"/>
    </location>
</feature>
<comment type="caution">
    <text evidence="3">The sequence shown here is derived from an EMBL/GenBank/DDBJ whole genome shotgun (WGS) entry which is preliminary data.</text>
</comment>
<organism evidence="3 4">
    <name type="scientific">Candidatus Magasanikbacteria bacterium RIFOXYC2_FULL_40_16</name>
    <dbReference type="NCBI Taxonomy" id="1798703"/>
    <lineage>
        <taxon>Bacteria</taxon>
        <taxon>Candidatus Magasanikiibacteriota</taxon>
    </lineage>
</organism>
<dbReference type="SUPFAM" id="SSF55797">
    <property type="entry name" value="PR-1-like"/>
    <property type="match status" value="1"/>
</dbReference>
<reference evidence="3 4" key="1">
    <citation type="journal article" date="2016" name="Nat. Commun.">
        <title>Thousands of microbial genomes shed light on interconnected biogeochemical processes in an aquifer system.</title>
        <authorList>
            <person name="Anantharaman K."/>
            <person name="Brown C.T."/>
            <person name="Hug L.A."/>
            <person name="Sharon I."/>
            <person name="Castelle C.J."/>
            <person name="Probst A.J."/>
            <person name="Thomas B.C."/>
            <person name="Singh A."/>
            <person name="Wilkins M.J."/>
            <person name="Karaoz U."/>
            <person name="Brodie E.L."/>
            <person name="Williams K.H."/>
            <person name="Hubbard S.S."/>
            <person name="Banfield J.F."/>
        </authorList>
    </citation>
    <scope>NUCLEOTIDE SEQUENCE [LARGE SCALE GENOMIC DNA]</scope>
</reference>
<protein>
    <recommendedName>
        <fullName evidence="2">SCP domain-containing protein</fullName>
    </recommendedName>
</protein>
<feature type="transmembrane region" description="Helical" evidence="1">
    <location>
        <begin position="365"/>
        <end position="384"/>
    </location>
</feature>
<evidence type="ECO:0000256" key="1">
    <source>
        <dbReference type="SAM" id="Phobius"/>
    </source>
</evidence>
<dbReference type="EMBL" id="MFQY01000024">
    <property type="protein sequence ID" value="OGH89864.1"/>
    <property type="molecule type" value="Genomic_DNA"/>
</dbReference>
<evidence type="ECO:0000313" key="4">
    <source>
        <dbReference type="Proteomes" id="UP000178895"/>
    </source>
</evidence>
<dbReference type="InterPro" id="IPR014044">
    <property type="entry name" value="CAP_dom"/>
</dbReference>
<dbReference type="Pfam" id="PF00188">
    <property type="entry name" value="CAP"/>
    <property type="match status" value="1"/>
</dbReference>
<accession>A0A1F6P1P1</accession>
<evidence type="ECO:0000313" key="3">
    <source>
        <dbReference type="EMBL" id="OGH89864.1"/>
    </source>
</evidence>
<name>A0A1F6P1P1_9BACT</name>
<keyword evidence="1" id="KW-1133">Transmembrane helix</keyword>
<gene>
    <name evidence="3" type="ORF">A2469_00690</name>
</gene>
<dbReference type="Proteomes" id="UP000178895">
    <property type="component" value="Unassembled WGS sequence"/>
</dbReference>
<keyword evidence="1" id="KW-0812">Transmembrane</keyword>
<proteinExistence type="predicted"/>
<feature type="domain" description="SCP" evidence="2">
    <location>
        <begin position="68"/>
        <end position="182"/>
    </location>
</feature>